<organism evidence="1 2">
    <name type="scientific">Siculibacillus lacustris</name>
    <dbReference type="NCBI Taxonomy" id="1549641"/>
    <lineage>
        <taxon>Bacteria</taxon>
        <taxon>Pseudomonadati</taxon>
        <taxon>Pseudomonadota</taxon>
        <taxon>Alphaproteobacteria</taxon>
        <taxon>Hyphomicrobiales</taxon>
        <taxon>Ancalomicrobiaceae</taxon>
        <taxon>Siculibacillus</taxon>
    </lineage>
</organism>
<protein>
    <submittedName>
        <fullName evidence="1">Uncharacterized protein</fullName>
    </submittedName>
</protein>
<name>A0A4Q9VF32_9HYPH</name>
<dbReference type="Proteomes" id="UP000292781">
    <property type="component" value="Unassembled WGS sequence"/>
</dbReference>
<evidence type="ECO:0000313" key="1">
    <source>
        <dbReference type="EMBL" id="TBW33283.1"/>
    </source>
</evidence>
<comment type="caution">
    <text evidence="1">The sequence shown here is derived from an EMBL/GenBank/DDBJ whole genome shotgun (WGS) entry which is preliminary data.</text>
</comment>
<gene>
    <name evidence="1" type="ORF">EYW49_20740</name>
</gene>
<dbReference type="OrthoDB" id="7764972at2"/>
<dbReference type="AlphaFoldDB" id="A0A4Q9VF32"/>
<keyword evidence="2" id="KW-1185">Reference proteome</keyword>
<proteinExistence type="predicted"/>
<dbReference type="RefSeq" id="WP_131311542.1">
    <property type="nucleotide sequence ID" value="NZ_SJFN01000046.1"/>
</dbReference>
<sequence length="211" mass="23847">MANFEIIHENDVKSVPDLIHRVRGLRFFMRHVSDGIRSIGRREGLVATFDERRAASVFLAWVEEMMKQRPASRRNRRDYIIFSTGLLLEHLLTSGSIDVTAPPDRSTQAGAAISEAARFWPEGYLATAYCMTALDIVLTQEGFERCELQPIAGELSTWWSFRENFREDPHLVVPFFDLMIGNKPNWTRPSVAAERPAMAATTTSLSAFSPA</sequence>
<accession>A0A4Q9VF32</accession>
<reference evidence="1 2" key="1">
    <citation type="submission" date="2019-02" db="EMBL/GenBank/DDBJ databases">
        <title>Siculibacillus lacustris gen. nov., sp. nov., a new rosette-forming bacterium isolated from a freshwater crater lake (Lake St. Ana, Romania).</title>
        <authorList>
            <person name="Felfoldi T."/>
            <person name="Marton Z."/>
            <person name="Szabo A."/>
            <person name="Mentes A."/>
            <person name="Boka K."/>
            <person name="Marialigeti K."/>
            <person name="Mathe I."/>
            <person name="Koncz M."/>
            <person name="Schumann P."/>
            <person name="Toth E."/>
        </authorList>
    </citation>
    <scope>NUCLEOTIDE SEQUENCE [LARGE SCALE GENOMIC DNA]</scope>
    <source>
        <strain evidence="1 2">SA-279</strain>
    </source>
</reference>
<dbReference type="EMBL" id="SJFN01000046">
    <property type="protein sequence ID" value="TBW33283.1"/>
    <property type="molecule type" value="Genomic_DNA"/>
</dbReference>
<evidence type="ECO:0000313" key="2">
    <source>
        <dbReference type="Proteomes" id="UP000292781"/>
    </source>
</evidence>